<feature type="domain" description="Transglutaminase-like" evidence="1">
    <location>
        <begin position="106"/>
        <end position="172"/>
    </location>
</feature>
<reference evidence="2" key="2">
    <citation type="submission" date="2014-06" db="EMBL/GenBank/DDBJ databases">
        <authorList>
            <person name="Aslett M."/>
        </authorList>
    </citation>
    <scope>NUCLEOTIDE SEQUENCE</scope>
</reference>
<evidence type="ECO:0000259" key="1">
    <source>
        <dbReference type="SMART" id="SM00460"/>
    </source>
</evidence>
<dbReference type="SMART" id="SM00460">
    <property type="entry name" value="TGc"/>
    <property type="match status" value="1"/>
</dbReference>
<evidence type="ECO:0000313" key="3">
    <source>
        <dbReference type="Proteomes" id="UP000492820"/>
    </source>
</evidence>
<protein>
    <submittedName>
        <fullName evidence="2 4">Transglutaminase</fullName>
    </submittedName>
</protein>
<dbReference type="SUPFAM" id="SSF54001">
    <property type="entry name" value="Cysteine proteinases"/>
    <property type="match status" value="1"/>
</dbReference>
<dbReference type="InterPro" id="IPR002931">
    <property type="entry name" value="Transglutaminase-like"/>
</dbReference>
<dbReference type="PANTHER" id="PTHR47020">
    <property type="entry name" value="HILLARIN"/>
    <property type="match status" value="1"/>
</dbReference>
<dbReference type="Gene3D" id="3.10.620.30">
    <property type="match status" value="1"/>
</dbReference>
<dbReference type="PANTHER" id="PTHR47020:SF1">
    <property type="entry name" value="HILLARIN"/>
    <property type="match status" value="1"/>
</dbReference>
<proteinExistence type="predicted"/>
<dbReference type="InterPro" id="IPR038765">
    <property type="entry name" value="Papain-like_cys_pep_sf"/>
</dbReference>
<evidence type="ECO:0000313" key="4">
    <source>
        <dbReference type="WBParaSite" id="EgrG_000765300"/>
    </source>
</evidence>
<dbReference type="Proteomes" id="UP000492820">
    <property type="component" value="Unassembled WGS sequence"/>
</dbReference>
<dbReference type="OrthoDB" id="6129702at2759"/>
<reference evidence="2 3" key="1">
    <citation type="journal article" date="2013" name="Nature">
        <title>The genomes of four tapeworm species reveal adaptations to parasitism.</title>
        <authorList>
            <person name="Tsai I.J."/>
            <person name="Zarowiecki M."/>
            <person name="Holroyd N."/>
            <person name="Garciarrubio A."/>
            <person name="Sanchez-Flores A."/>
            <person name="Brooks K.L."/>
            <person name="Tracey A."/>
            <person name="Bobes R.J."/>
            <person name="Fragoso G."/>
            <person name="Sciutto E."/>
            <person name="Aslett M."/>
            <person name="Beasley H."/>
            <person name="Bennett H.M."/>
            <person name="Cai J."/>
            <person name="Camicia F."/>
            <person name="Clark R."/>
            <person name="Cucher M."/>
            <person name="De Silva N."/>
            <person name="Day T.A."/>
            <person name="Deplazes P."/>
            <person name="Estrada K."/>
            <person name="Fernandez C."/>
            <person name="Holland P.W."/>
            <person name="Hou J."/>
            <person name="Hu S."/>
            <person name="Huckvale T."/>
            <person name="Hung S.S."/>
            <person name="Kamenetzky L."/>
            <person name="Keane J.A."/>
            <person name="Kiss F."/>
            <person name="Koziol U."/>
            <person name="Lambert O."/>
            <person name="Liu K."/>
            <person name="Luo X."/>
            <person name="Luo Y."/>
            <person name="Macchiaroli N."/>
            <person name="Nichol S."/>
            <person name="Paps J."/>
            <person name="Parkinson J."/>
            <person name="Pouchkina-Stantcheva N."/>
            <person name="Riddiford N."/>
            <person name="Rosenzvit M."/>
            <person name="Salinas G."/>
            <person name="Wasmuth J.D."/>
            <person name="Zamanian M."/>
            <person name="Zheng Y."/>
            <person name="Cai X."/>
            <person name="Soberon X."/>
            <person name="Olson P.D."/>
            <person name="Laclette J.P."/>
            <person name="Brehm K."/>
            <person name="Berriman M."/>
            <person name="Garciarrubio A."/>
            <person name="Bobes R.J."/>
            <person name="Fragoso G."/>
            <person name="Sanchez-Flores A."/>
            <person name="Estrada K."/>
            <person name="Cevallos M.A."/>
            <person name="Morett E."/>
            <person name="Gonzalez V."/>
            <person name="Portillo T."/>
            <person name="Ochoa-Leyva A."/>
            <person name="Jose M.V."/>
            <person name="Sciutto E."/>
            <person name="Landa A."/>
            <person name="Jimenez L."/>
            <person name="Valdes V."/>
            <person name="Carrero J.C."/>
            <person name="Larralde C."/>
            <person name="Morales-Montor J."/>
            <person name="Limon-Lason J."/>
            <person name="Soberon X."/>
            <person name="Laclette J.P."/>
        </authorList>
    </citation>
    <scope>NUCLEOTIDE SEQUENCE [LARGE SCALE GENOMIC DNA]</scope>
</reference>
<evidence type="ECO:0000313" key="2">
    <source>
        <dbReference type="EMBL" id="CDS15257.1"/>
    </source>
</evidence>
<accession>A0A068W7J7</accession>
<dbReference type="WBParaSite" id="EgrG_000765300">
    <property type="protein sequence ID" value="EgrG_000765300"/>
    <property type="gene ID" value="EgrG_000765300"/>
</dbReference>
<dbReference type="AlphaFoldDB" id="A0A068W7J7"/>
<sequence length="758" mass="85979">MSCPAEFRLELDPEFEKHPLPRPPEYLKHQVYDRVDVFEKIDNHAIQISKQDFASFTHLMWNLVFRHKMSDIERARVIFRWIASKNMQKIMFENVPPNSPEEVLLSFKDNKTSFARIYEIMCTYAGLHCVSISGYAKGVDYFPGDRFQGLPANHSWNAVYLKNSWQLVDAHWATRYLSSGVNMQDNVVYEYDDFYFLMEPQQAVYSHFPEDCRWQLLSKQLTLAQFESLPLTKSQFFKCAMDFREEHHGVIQVVDGCIRVSLGFWRPGAFTYKLQHLIGSARASQPDLVPVRAADLTDVFYTSGREKLLLKDFVLQEAIQDALNFFIRLPSRGAYFLTIYAQDLSNPVMAKNGTFRAACEYKLVFSEGEACCEPYPACDDMNWGPSWLHTRHYGLELAHPSGVISLPPGRLTPSGEHVEPGRLELRCTRLRPEVQLFSKLKCNHLPDESLGQFHCIHLTENEAIFELNLPEPGEYGLDIYANEPEDGRAYTHVCQYLVHYEAPPDWTGEGTSEAVGSASASPTRVVSTAEVNLRSMPRHSLQRESLIRLRQMPGYGAEAPSIGQLPQPYLEPQIASTQQHINNGENSRTLRMFSPPAYNGNSGYRDQVEFRYAPSTWSDTESLDRGIGAIRIKGDDEDEVFMAIGKGTEKSDDEANDNSVGRILGRRVNVTEQMKRSQPYMMSLLVGKSPTLRSPLGSVVQTSATNGRESPNSDRVDRYSPFAAGNAMFFITYVSLYFEVTSIARVQKGGVACHRCGS</sequence>
<dbReference type="Pfam" id="PF01841">
    <property type="entry name" value="Transglut_core"/>
    <property type="match status" value="1"/>
</dbReference>
<reference evidence="4" key="3">
    <citation type="submission" date="2020-10" db="UniProtKB">
        <authorList>
            <consortium name="WormBaseParasite"/>
        </authorList>
    </citation>
    <scope>IDENTIFICATION</scope>
</reference>
<organism evidence="2">
    <name type="scientific">Echinococcus granulosus</name>
    <name type="common">Hydatid tapeworm</name>
    <dbReference type="NCBI Taxonomy" id="6210"/>
    <lineage>
        <taxon>Eukaryota</taxon>
        <taxon>Metazoa</taxon>
        <taxon>Spiralia</taxon>
        <taxon>Lophotrochozoa</taxon>
        <taxon>Platyhelminthes</taxon>
        <taxon>Cestoda</taxon>
        <taxon>Eucestoda</taxon>
        <taxon>Cyclophyllidea</taxon>
        <taxon>Taeniidae</taxon>
        <taxon>Echinococcus</taxon>
        <taxon>Echinococcus granulosus group</taxon>
    </lineage>
</organism>
<gene>
    <name evidence="2" type="ORF">EgrG_000765300</name>
</gene>
<dbReference type="InterPro" id="IPR053041">
    <property type="entry name" value="Transglut-like_Superfamily_Mod"/>
</dbReference>
<dbReference type="EMBL" id="LK028576">
    <property type="protein sequence ID" value="CDS15257.1"/>
    <property type="molecule type" value="Genomic_DNA"/>
</dbReference>
<dbReference type="InterPro" id="IPR056564">
    <property type="entry name" value="Ig-like_KY"/>
</dbReference>
<dbReference type="Pfam" id="PF23265">
    <property type="entry name" value="Ig-like_KY"/>
    <property type="match status" value="2"/>
</dbReference>
<name>A0A068W7J7_ECHGR</name>